<sequence>MELRKLGSLPSQECCVARINKISLNLLSSNLNPLWDNLIQAQSRSSKGLVLQPIEQKK</sequence>
<dbReference type="Proteomes" id="UP000017127">
    <property type="component" value="Unassembled WGS sequence"/>
</dbReference>
<name>U7QQV4_9CYAN</name>
<evidence type="ECO:0000313" key="2">
    <source>
        <dbReference type="Proteomes" id="UP000017127"/>
    </source>
</evidence>
<reference evidence="1 2" key="1">
    <citation type="journal article" date="2013" name="Front. Microbiol.">
        <title>Comparative genomic analyses of the cyanobacterium, Lyngbya aestuarii BL J, a powerful hydrogen producer.</title>
        <authorList>
            <person name="Kothari A."/>
            <person name="Vaughn M."/>
            <person name="Garcia-Pichel F."/>
        </authorList>
    </citation>
    <scope>NUCLEOTIDE SEQUENCE [LARGE SCALE GENOMIC DNA]</scope>
    <source>
        <strain evidence="1 2">BL J</strain>
    </source>
</reference>
<comment type="caution">
    <text evidence="1">The sequence shown here is derived from an EMBL/GenBank/DDBJ whole genome shotgun (WGS) entry which is preliminary data.</text>
</comment>
<dbReference type="EMBL" id="AUZM01000003">
    <property type="protein sequence ID" value="ERT09470.1"/>
    <property type="molecule type" value="Genomic_DNA"/>
</dbReference>
<evidence type="ECO:0000313" key="1">
    <source>
        <dbReference type="EMBL" id="ERT09470.1"/>
    </source>
</evidence>
<proteinExistence type="predicted"/>
<gene>
    <name evidence="1" type="ORF">M595_0522</name>
</gene>
<protein>
    <submittedName>
        <fullName evidence="1">Uncharacterized protein</fullName>
    </submittedName>
</protein>
<dbReference type="AlphaFoldDB" id="U7QQV4"/>
<organism evidence="1 2">
    <name type="scientific">Lyngbya aestuarii BL J</name>
    <dbReference type="NCBI Taxonomy" id="1348334"/>
    <lineage>
        <taxon>Bacteria</taxon>
        <taxon>Bacillati</taxon>
        <taxon>Cyanobacteriota</taxon>
        <taxon>Cyanophyceae</taxon>
        <taxon>Oscillatoriophycideae</taxon>
        <taxon>Oscillatoriales</taxon>
        <taxon>Microcoleaceae</taxon>
        <taxon>Lyngbya</taxon>
    </lineage>
</organism>
<keyword evidence="2" id="KW-1185">Reference proteome</keyword>
<accession>U7QQV4</accession>